<evidence type="ECO:0000313" key="2">
    <source>
        <dbReference type="EMBL" id="NYI96872.1"/>
    </source>
</evidence>
<protein>
    <submittedName>
        <fullName evidence="2">Uncharacterized protein</fullName>
    </submittedName>
</protein>
<name>A0A853BR87_9ACTN</name>
<comment type="caution">
    <text evidence="2">The sequence shown here is derived from an EMBL/GenBank/DDBJ whole genome shotgun (WGS) entry which is preliminary data.</text>
</comment>
<sequence length="30" mass="2933">MSGMKGLAIVIGAMLAFMAAIAVLATVLAP</sequence>
<keyword evidence="3" id="KW-1185">Reference proteome</keyword>
<organism evidence="2 3">
    <name type="scientific">Streptomonospora nanhaiensis</name>
    <dbReference type="NCBI Taxonomy" id="1323731"/>
    <lineage>
        <taxon>Bacteria</taxon>
        <taxon>Bacillati</taxon>
        <taxon>Actinomycetota</taxon>
        <taxon>Actinomycetes</taxon>
        <taxon>Streptosporangiales</taxon>
        <taxon>Nocardiopsidaceae</taxon>
        <taxon>Streptomonospora</taxon>
    </lineage>
</organism>
<reference evidence="2 3" key="1">
    <citation type="submission" date="2020-07" db="EMBL/GenBank/DDBJ databases">
        <title>Sequencing the genomes of 1000 actinobacteria strains.</title>
        <authorList>
            <person name="Klenk H.-P."/>
        </authorList>
    </citation>
    <scope>NUCLEOTIDE SEQUENCE [LARGE SCALE GENOMIC DNA]</scope>
    <source>
        <strain evidence="2 3">DSM 45927</strain>
    </source>
</reference>
<dbReference type="Proteomes" id="UP000575985">
    <property type="component" value="Unassembled WGS sequence"/>
</dbReference>
<accession>A0A853BR87</accession>
<feature type="transmembrane region" description="Helical" evidence="1">
    <location>
        <begin position="7"/>
        <end position="29"/>
    </location>
</feature>
<keyword evidence="1" id="KW-0472">Membrane</keyword>
<evidence type="ECO:0000256" key="1">
    <source>
        <dbReference type="SAM" id="Phobius"/>
    </source>
</evidence>
<dbReference type="EMBL" id="JACCFO010000001">
    <property type="protein sequence ID" value="NYI96872.1"/>
    <property type="molecule type" value="Genomic_DNA"/>
</dbReference>
<gene>
    <name evidence="2" type="ORF">HNR12_003149</name>
</gene>
<dbReference type="AlphaFoldDB" id="A0A853BR87"/>
<evidence type="ECO:0000313" key="3">
    <source>
        <dbReference type="Proteomes" id="UP000575985"/>
    </source>
</evidence>
<keyword evidence="1" id="KW-0812">Transmembrane</keyword>
<keyword evidence="1" id="KW-1133">Transmembrane helix</keyword>
<proteinExistence type="predicted"/>